<organism evidence="2 3">
    <name type="scientific">Actinomadura physcomitrii</name>
    <dbReference type="NCBI Taxonomy" id="2650748"/>
    <lineage>
        <taxon>Bacteria</taxon>
        <taxon>Bacillati</taxon>
        <taxon>Actinomycetota</taxon>
        <taxon>Actinomycetes</taxon>
        <taxon>Streptosporangiales</taxon>
        <taxon>Thermomonosporaceae</taxon>
        <taxon>Actinomadura</taxon>
    </lineage>
</organism>
<reference evidence="2" key="1">
    <citation type="submission" date="2019-12" db="EMBL/GenBank/DDBJ databases">
        <title>Actinomadura physcomitrii sp. nov., a novel actinomycete isolated from moss [Physcomitrium sphaericum (Ludw) Fuernr].</title>
        <authorList>
            <person name="Zhuang X."/>
        </authorList>
    </citation>
    <scope>NUCLEOTIDE SEQUENCE [LARGE SCALE GENOMIC DNA]</scope>
    <source>
        <strain evidence="2">LD22</strain>
    </source>
</reference>
<dbReference type="PANTHER" id="PTHR38599:SF1">
    <property type="entry name" value="CUPIN DOMAIN PROTEIN (AFU_ORTHOLOGUE AFUA_3G13620)"/>
    <property type="match status" value="1"/>
</dbReference>
<feature type="domain" description="Cupin type-2" evidence="1">
    <location>
        <begin position="42"/>
        <end position="114"/>
    </location>
</feature>
<dbReference type="InterPro" id="IPR013096">
    <property type="entry name" value="Cupin_2"/>
</dbReference>
<dbReference type="CDD" id="cd02234">
    <property type="entry name" value="cupin_BLR7677-like"/>
    <property type="match status" value="1"/>
</dbReference>
<comment type="caution">
    <text evidence="2">The sequence shown here is derived from an EMBL/GenBank/DDBJ whole genome shotgun (WGS) entry which is preliminary data.</text>
</comment>
<dbReference type="Proteomes" id="UP000462055">
    <property type="component" value="Unassembled WGS sequence"/>
</dbReference>
<evidence type="ECO:0000313" key="2">
    <source>
        <dbReference type="EMBL" id="MWA03406.1"/>
    </source>
</evidence>
<dbReference type="Pfam" id="PF07883">
    <property type="entry name" value="Cupin_2"/>
    <property type="match status" value="1"/>
</dbReference>
<accession>A0A6I4MMH2</accession>
<evidence type="ECO:0000313" key="3">
    <source>
        <dbReference type="Proteomes" id="UP000462055"/>
    </source>
</evidence>
<keyword evidence="3" id="KW-1185">Reference proteome</keyword>
<sequence length="153" mass="16475">MPGTDPTAAPKPRSNAWHTALTTIQEVEPPFIPAGAHAATVIIEYPPGDPGAPPHRHPGPAFGYVLQGEMLMELEGQPPRPIPAGEAFWEPGGDVIHYQDGNNRDDMPLRFLVTMLCEPGKPMLTLVDDAELAERAHLRVPAGRPGDPGAEKR</sequence>
<dbReference type="EMBL" id="WBMS02000019">
    <property type="protein sequence ID" value="MWA03406.1"/>
    <property type="molecule type" value="Genomic_DNA"/>
</dbReference>
<dbReference type="SUPFAM" id="SSF51182">
    <property type="entry name" value="RmlC-like cupins"/>
    <property type="match status" value="1"/>
</dbReference>
<dbReference type="InterPro" id="IPR014710">
    <property type="entry name" value="RmlC-like_jellyroll"/>
</dbReference>
<dbReference type="AlphaFoldDB" id="A0A6I4MMH2"/>
<proteinExistence type="predicted"/>
<dbReference type="Gene3D" id="2.60.120.10">
    <property type="entry name" value="Jelly Rolls"/>
    <property type="match status" value="1"/>
</dbReference>
<dbReference type="PANTHER" id="PTHR38599">
    <property type="entry name" value="CUPIN DOMAIN PROTEIN (AFU_ORTHOLOGUE AFUA_3G13620)"/>
    <property type="match status" value="1"/>
</dbReference>
<name>A0A6I4MMH2_9ACTN</name>
<protein>
    <submittedName>
        <fullName evidence="2">Cupin domain-containing protein</fullName>
    </submittedName>
</protein>
<dbReference type="RefSeq" id="WP_151595948.1">
    <property type="nucleotide sequence ID" value="NZ_WBMS02000019.1"/>
</dbReference>
<evidence type="ECO:0000259" key="1">
    <source>
        <dbReference type="Pfam" id="PF07883"/>
    </source>
</evidence>
<dbReference type="InterPro" id="IPR011051">
    <property type="entry name" value="RmlC_Cupin_sf"/>
</dbReference>
<gene>
    <name evidence="2" type="ORF">F8568_024105</name>
</gene>